<evidence type="ECO:0000313" key="4">
    <source>
        <dbReference type="WBParaSite" id="maker-uti_cns_0001928-snap-gene-0.2-mRNA-1"/>
    </source>
</evidence>
<feature type="compositionally biased region" description="Polar residues" evidence="1">
    <location>
        <begin position="1"/>
        <end position="20"/>
    </location>
</feature>
<protein>
    <submittedName>
        <fullName evidence="4">UBIQUITIN_CONJUGAT_2 domain-containing protein</fullName>
    </submittedName>
</protein>
<sequence length="280" mass="30635">MSTLSEEIQQATNRRNSIKQNDPEHQHQLSEEQRQRQSPVKAPGHTSNCNSISQAYALRREYIAAMQNPVAGMYPLPSSLSPYTWFGLLFVRSGPYQGYIIRFTLHISKGFPDSTCPEVYLAPPYVFHPLVDPSSGHVDIARGFRGGGWQPHGNRLWQALHFLRRIFLRPDEFCSSTADESSNPQAAELLLNSAPDYRSEFRRRLADELSENLAAGGEPPLPDDPAADSIWRAASICGGGALDGAELETARARLFLSGSGAGASLTNNKDGANGNGSPEP</sequence>
<dbReference type="WBParaSite" id="maker-uti_cns_0001928-snap-gene-0.2-mRNA-1">
    <property type="protein sequence ID" value="maker-uti_cns_0001928-snap-gene-0.2-mRNA-1"/>
    <property type="gene ID" value="maker-uti_cns_0001928-snap-gene-0.2"/>
</dbReference>
<evidence type="ECO:0000313" key="3">
    <source>
        <dbReference type="Proteomes" id="UP000095280"/>
    </source>
</evidence>
<accession>A0A1I8GGE4</accession>
<evidence type="ECO:0000259" key="2">
    <source>
        <dbReference type="PROSITE" id="PS50127"/>
    </source>
</evidence>
<evidence type="ECO:0000256" key="1">
    <source>
        <dbReference type="SAM" id="MobiDB-lite"/>
    </source>
</evidence>
<proteinExistence type="predicted"/>
<feature type="domain" description="UBC core" evidence="2">
    <location>
        <begin position="53"/>
        <end position="214"/>
    </location>
</feature>
<dbReference type="SMART" id="SM00212">
    <property type="entry name" value="UBCc"/>
    <property type="match status" value="1"/>
</dbReference>
<dbReference type="Gene3D" id="3.10.110.10">
    <property type="entry name" value="Ubiquitin Conjugating Enzyme"/>
    <property type="match status" value="1"/>
</dbReference>
<dbReference type="Pfam" id="PF00179">
    <property type="entry name" value="UQ_con"/>
    <property type="match status" value="1"/>
</dbReference>
<dbReference type="Proteomes" id="UP000095280">
    <property type="component" value="Unplaced"/>
</dbReference>
<reference evidence="4" key="1">
    <citation type="submission" date="2016-11" db="UniProtKB">
        <authorList>
            <consortium name="WormBaseParasite"/>
        </authorList>
    </citation>
    <scope>IDENTIFICATION</scope>
</reference>
<feature type="compositionally biased region" description="Basic and acidic residues" evidence="1">
    <location>
        <begin position="21"/>
        <end position="35"/>
    </location>
</feature>
<name>A0A1I8GGE4_9PLAT</name>
<dbReference type="InterPro" id="IPR000608">
    <property type="entry name" value="UBC"/>
</dbReference>
<keyword evidence="3" id="KW-1185">Reference proteome</keyword>
<organism evidence="3 4">
    <name type="scientific">Macrostomum lignano</name>
    <dbReference type="NCBI Taxonomy" id="282301"/>
    <lineage>
        <taxon>Eukaryota</taxon>
        <taxon>Metazoa</taxon>
        <taxon>Spiralia</taxon>
        <taxon>Lophotrochozoa</taxon>
        <taxon>Platyhelminthes</taxon>
        <taxon>Rhabditophora</taxon>
        <taxon>Macrostomorpha</taxon>
        <taxon>Macrostomida</taxon>
        <taxon>Macrostomidae</taxon>
        <taxon>Macrostomum</taxon>
    </lineage>
</organism>
<dbReference type="SUPFAM" id="SSF54495">
    <property type="entry name" value="UBC-like"/>
    <property type="match status" value="1"/>
</dbReference>
<dbReference type="CDD" id="cd23814">
    <property type="entry name" value="UEV_AKTIP"/>
    <property type="match status" value="1"/>
</dbReference>
<dbReference type="AlphaFoldDB" id="A0A1I8GGE4"/>
<dbReference type="InterPro" id="IPR016135">
    <property type="entry name" value="UBQ-conjugating_enzyme/RWD"/>
</dbReference>
<dbReference type="PROSITE" id="PS50127">
    <property type="entry name" value="UBC_2"/>
    <property type="match status" value="1"/>
</dbReference>
<feature type="region of interest" description="Disordered" evidence="1">
    <location>
        <begin position="259"/>
        <end position="280"/>
    </location>
</feature>
<feature type="region of interest" description="Disordered" evidence="1">
    <location>
        <begin position="1"/>
        <end position="48"/>
    </location>
</feature>